<evidence type="ECO:0000313" key="1">
    <source>
        <dbReference type="EMBL" id="GGL73528.1"/>
    </source>
</evidence>
<organism evidence="1 2">
    <name type="scientific">Microlunatus endophyticus</name>
    <dbReference type="NCBI Taxonomy" id="1716077"/>
    <lineage>
        <taxon>Bacteria</taxon>
        <taxon>Bacillati</taxon>
        <taxon>Actinomycetota</taxon>
        <taxon>Actinomycetes</taxon>
        <taxon>Propionibacteriales</taxon>
        <taxon>Propionibacteriaceae</taxon>
        <taxon>Microlunatus</taxon>
    </lineage>
</organism>
<comment type="caution">
    <text evidence="1">The sequence shown here is derived from an EMBL/GenBank/DDBJ whole genome shotgun (WGS) entry which is preliminary data.</text>
</comment>
<proteinExistence type="predicted"/>
<dbReference type="Proteomes" id="UP000613840">
    <property type="component" value="Unassembled WGS sequence"/>
</dbReference>
<reference evidence="1" key="2">
    <citation type="submission" date="2020-09" db="EMBL/GenBank/DDBJ databases">
        <authorList>
            <person name="Sun Q."/>
            <person name="Zhou Y."/>
        </authorList>
    </citation>
    <scope>NUCLEOTIDE SEQUENCE</scope>
    <source>
        <strain evidence="1">CGMCC 4.7306</strain>
    </source>
</reference>
<dbReference type="AlphaFoldDB" id="A0A917W7C1"/>
<accession>A0A917W7C1</accession>
<dbReference type="RefSeq" id="WP_188896645.1">
    <property type="nucleotide sequence ID" value="NZ_BMMZ01000009.1"/>
</dbReference>
<gene>
    <name evidence="1" type="ORF">GCM10011575_34840</name>
</gene>
<sequence>MTELAQLPVDPDEGFPQAFLFAFGGTTYGITWYVDAAESQLPAARAADPTMIIDVTGDRSADAVTAKNPAPQGILVLTVDRRDADAITPLLRRRVIPGLSYAAGQLLLVVRTATIALGNLNGTGSYGSVLDVGVGPMAGAA</sequence>
<evidence type="ECO:0000313" key="2">
    <source>
        <dbReference type="Proteomes" id="UP000613840"/>
    </source>
</evidence>
<dbReference type="EMBL" id="BMMZ01000009">
    <property type="protein sequence ID" value="GGL73528.1"/>
    <property type="molecule type" value="Genomic_DNA"/>
</dbReference>
<protein>
    <submittedName>
        <fullName evidence="1">Uncharacterized protein</fullName>
    </submittedName>
</protein>
<keyword evidence="2" id="KW-1185">Reference proteome</keyword>
<reference evidence="1" key="1">
    <citation type="journal article" date="2014" name="Int. J. Syst. Evol. Microbiol.">
        <title>Complete genome sequence of Corynebacterium casei LMG S-19264T (=DSM 44701T), isolated from a smear-ripened cheese.</title>
        <authorList>
            <consortium name="US DOE Joint Genome Institute (JGI-PGF)"/>
            <person name="Walter F."/>
            <person name="Albersmeier A."/>
            <person name="Kalinowski J."/>
            <person name="Ruckert C."/>
        </authorList>
    </citation>
    <scope>NUCLEOTIDE SEQUENCE</scope>
    <source>
        <strain evidence="1">CGMCC 4.7306</strain>
    </source>
</reference>
<name>A0A917W7C1_9ACTN</name>